<evidence type="ECO:0000313" key="1">
    <source>
        <dbReference type="EMBL" id="MFC4359301.1"/>
    </source>
</evidence>
<dbReference type="EMBL" id="JBHSDS010000008">
    <property type="protein sequence ID" value="MFC4359301.1"/>
    <property type="molecule type" value="Genomic_DNA"/>
</dbReference>
<comment type="caution">
    <text evidence="1">The sequence shown here is derived from an EMBL/GenBank/DDBJ whole genome shotgun (WGS) entry which is preliminary data.</text>
</comment>
<gene>
    <name evidence="1" type="ORF">ACFO0N_15250</name>
</gene>
<dbReference type="RefSeq" id="WP_267622799.1">
    <property type="nucleotide sequence ID" value="NZ_JAODIW010000006.1"/>
</dbReference>
<organism evidence="1 2">
    <name type="scientific">Halobium salinum</name>
    <dbReference type="NCBI Taxonomy" id="1364940"/>
    <lineage>
        <taxon>Archaea</taxon>
        <taxon>Methanobacteriati</taxon>
        <taxon>Methanobacteriota</taxon>
        <taxon>Stenosarchaea group</taxon>
        <taxon>Halobacteria</taxon>
        <taxon>Halobacteriales</taxon>
        <taxon>Haloferacaceae</taxon>
        <taxon>Halobium</taxon>
    </lineage>
</organism>
<dbReference type="AlphaFoldDB" id="A0ABD5PFS0"/>
<keyword evidence="2" id="KW-1185">Reference proteome</keyword>
<protein>
    <submittedName>
        <fullName evidence="1">Uncharacterized protein</fullName>
    </submittedName>
</protein>
<reference evidence="1 2" key="1">
    <citation type="journal article" date="2019" name="Int. J. Syst. Evol. Microbiol.">
        <title>The Global Catalogue of Microorganisms (GCM) 10K type strain sequencing project: providing services to taxonomists for standard genome sequencing and annotation.</title>
        <authorList>
            <consortium name="The Broad Institute Genomics Platform"/>
            <consortium name="The Broad Institute Genome Sequencing Center for Infectious Disease"/>
            <person name="Wu L."/>
            <person name="Ma J."/>
        </authorList>
    </citation>
    <scope>NUCLEOTIDE SEQUENCE [LARGE SCALE GENOMIC DNA]</scope>
    <source>
        <strain evidence="1 2">CGMCC 1.12553</strain>
    </source>
</reference>
<dbReference type="Proteomes" id="UP001595921">
    <property type="component" value="Unassembled WGS sequence"/>
</dbReference>
<evidence type="ECO:0000313" key="2">
    <source>
        <dbReference type="Proteomes" id="UP001595921"/>
    </source>
</evidence>
<proteinExistence type="predicted"/>
<name>A0ABD5PFS0_9EURY</name>
<sequence>MEVDASNPDFSRIGIPGGLGKELDEYEWTDGTPKGASPRAGFFGNTFLNDVNFGEGNTVNRLYLKGVTLEAEDRAFRVDTIGYERPAQLAPIRDKISLDVPRMRDVLIRNPMVDILDAVDVDVDAAIEGQQQMGLAAFGGA</sequence>
<accession>A0ABD5PFS0</accession>